<protein>
    <recommendedName>
        <fullName evidence="3">glucose-6-phosphate 1-epimerase</fullName>
        <ecNumber evidence="3">5.1.3.15</ecNumber>
    </recommendedName>
</protein>
<dbReference type="Gene3D" id="2.70.98.10">
    <property type="match status" value="1"/>
</dbReference>
<dbReference type="InterPro" id="IPR008183">
    <property type="entry name" value="Aldose_1/G6P_1-epimerase"/>
</dbReference>
<dbReference type="eggNOG" id="KOG1594">
    <property type="taxonomic scope" value="Eukaryota"/>
</dbReference>
<dbReference type="InterPro" id="IPR025532">
    <property type="entry name" value="G6P_1-epimerase"/>
</dbReference>
<evidence type="ECO:0000256" key="2">
    <source>
        <dbReference type="ARBA" id="ARBA00005866"/>
    </source>
</evidence>
<feature type="chain" id="PRO_5004028515" description="glucose-6-phosphate 1-epimerase" evidence="5">
    <location>
        <begin position="20"/>
        <end position="360"/>
    </location>
</feature>
<dbReference type="GO" id="GO:0005737">
    <property type="term" value="C:cytoplasm"/>
    <property type="evidence" value="ECO:0007669"/>
    <property type="project" value="TreeGrafter"/>
</dbReference>
<dbReference type="EMBL" id="KB454549">
    <property type="protein sequence ID" value="EME26432.1"/>
    <property type="molecule type" value="Genomic_DNA"/>
</dbReference>
<dbReference type="PANTHER" id="PTHR11122">
    <property type="entry name" value="APOSPORY-ASSOCIATED PROTEIN C-RELATED"/>
    <property type="match status" value="1"/>
</dbReference>
<dbReference type="GO" id="GO:0030246">
    <property type="term" value="F:carbohydrate binding"/>
    <property type="evidence" value="ECO:0007669"/>
    <property type="project" value="InterPro"/>
</dbReference>
<dbReference type="Pfam" id="PF01263">
    <property type="entry name" value="Aldose_epim"/>
    <property type="match status" value="1"/>
</dbReference>
<dbReference type="GeneID" id="17085407"/>
<evidence type="ECO:0000256" key="5">
    <source>
        <dbReference type="SAM" id="SignalP"/>
    </source>
</evidence>
<proteinExistence type="inferred from homology"/>
<reference evidence="7" key="1">
    <citation type="journal article" date="2013" name="Science">
        <title>Gene transfer from bacteria and archaea facilitated evolution of an extremophilic eukaryote.</title>
        <authorList>
            <person name="Schonknecht G."/>
            <person name="Chen W.H."/>
            <person name="Ternes C.M."/>
            <person name="Barbier G.G."/>
            <person name="Shrestha R.P."/>
            <person name="Stanke M."/>
            <person name="Brautigam A."/>
            <person name="Baker B.J."/>
            <person name="Banfield J.F."/>
            <person name="Garavito R.M."/>
            <person name="Carr K."/>
            <person name="Wilkerson C."/>
            <person name="Rensing S.A."/>
            <person name="Gagneul D."/>
            <person name="Dickenson N.E."/>
            <person name="Oesterhelt C."/>
            <person name="Lercher M.J."/>
            <person name="Weber A.P."/>
        </authorList>
    </citation>
    <scope>NUCLEOTIDE SEQUENCE [LARGE SCALE GENOMIC DNA]</scope>
    <source>
        <strain evidence="7">074W</strain>
    </source>
</reference>
<dbReference type="InterPro" id="IPR014718">
    <property type="entry name" value="GH-type_carb-bd"/>
</dbReference>
<feature type="signal peptide" evidence="5">
    <location>
        <begin position="1"/>
        <end position="19"/>
    </location>
</feature>
<evidence type="ECO:0000313" key="7">
    <source>
        <dbReference type="Proteomes" id="UP000030680"/>
    </source>
</evidence>
<dbReference type="RefSeq" id="XP_005702952.1">
    <property type="nucleotide sequence ID" value="XM_005702895.1"/>
</dbReference>
<name>M2X9D6_GALSU</name>
<dbReference type="AlphaFoldDB" id="M2X9D6"/>
<accession>M2X9D6</accession>
<dbReference type="InterPro" id="IPR011013">
    <property type="entry name" value="Gal_mutarotase_sf_dom"/>
</dbReference>
<keyword evidence="7" id="KW-1185">Reference proteome</keyword>
<dbReference type="OrthoDB" id="1659429at2759"/>
<dbReference type="GO" id="GO:0005975">
    <property type="term" value="P:carbohydrate metabolic process"/>
    <property type="evidence" value="ECO:0007669"/>
    <property type="project" value="InterPro"/>
</dbReference>
<dbReference type="SUPFAM" id="SSF74650">
    <property type="entry name" value="Galactose mutarotase-like"/>
    <property type="match status" value="1"/>
</dbReference>
<dbReference type="Proteomes" id="UP000030680">
    <property type="component" value="Unassembled WGS sequence"/>
</dbReference>
<organism evidence="6 7">
    <name type="scientific">Galdieria sulphuraria</name>
    <name type="common">Red alga</name>
    <dbReference type="NCBI Taxonomy" id="130081"/>
    <lineage>
        <taxon>Eukaryota</taxon>
        <taxon>Rhodophyta</taxon>
        <taxon>Bangiophyceae</taxon>
        <taxon>Galdieriales</taxon>
        <taxon>Galdieriaceae</taxon>
        <taxon>Galdieria</taxon>
    </lineage>
</organism>
<dbReference type="Gramene" id="EME26432">
    <property type="protein sequence ID" value="EME26432"/>
    <property type="gene ID" value="Gasu_59200"/>
</dbReference>
<evidence type="ECO:0000256" key="4">
    <source>
        <dbReference type="ARBA" id="ARBA00023235"/>
    </source>
</evidence>
<keyword evidence="4" id="KW-0413">Isomerase</keyword>
<dbReference type="STRING" id="130081.M2X9D6"/>
<dbReference type="KEGG" id="gsl:Gasu_59200"/>
<dbReference type="GO" id="GO:0047938">
    <property type="term" value="F:glucose-6-phosphate 1-epimerase activity"/>
    <property type="evidence" value="ECO:0007669"/>
    <property type="project" value="UniProtKB-EC"/>
</dbReference>
<keyword evidence="5" id="KW-0732">Signal</keyword>
<comment type="similarity">
    <text evidence="2">Belongs to the glucose-6-phosphate 1-epimerase family.</text>
</comment>
<dbReference type="PANTHER" id="PTHR11122:SF13">
    <property type="entry name" value="GLUCOSE-6-PHOSPHATE 1-EPIMERASE"/>
    <property type="match status" value="1"/>
</dbReference>
<sequence length="360" mass="40704">MAFCCLAVIGYLPFVPVSSLWTTTHPKSCWKRRSGSYSAFRRKIGRVSCVVEGSSQNMEVKSGADWKILESDSSDQQQMAILSKVGNLEQITLHHAPSNQQVQVVLFGATVTSWKKNQVERFFLSQEADFSGQKPIRGGIPLCFPQFGPYGPLAQHGFARISYWHLKQMGTTQDRSANGLILSLSNQDLNSALISSWPFLFTAEYQIILGFDGLETHFRVRNDGEEPFSFTFAFHNYFDVSDVSSCQIFGLENIPYCDRRKNDEWSEGEENLSGFQMMEPVDRIYSSTPDELAIFDSSKLQIIKIKKYHLPDSTLWNPFGIQGSDPGWKRFLCLEPGAIKSPIHLKPGEEWQGSQLIQSE</sequence>
<evidence type="ECO:0000313" key="6">
    <source>
        <dbReference type="EMBL" id="EME26432.1"/>
    </source>
</evidence>
<evidence type="ECO:0000256" key="1">
    <source>
        <dbReference type="ARBA" id="ARBA00001096"/>
    </source>
</evidence>
<dbReference type="OMA" id="TQALHSY"/>
<comment type="catalytic activity">
    <reaction evidence="1">
        <text>alpha-D-glucose 6-phosphate = beta-D-glucose 6-phosphate</text>
        <dbReference type="Rhea" id="RHEA:16249"/>
        <dbReference type="ChEBI" id="CHEBI:58225"/>
        <dbReference type="ChEBI" id="CHEBI:58247"/>
        <dbReference type="EC" id="5.1.3.15"/>
    </reaction>
</comment>
<dbReference type="EC" id="5.1.3.15" evidence="3"/>
<evidence type="ECO:0000256" key="3">
    <source>
        <dbReference type="ARBA" id="ARBA00012083"/>
    </source>
</evidence>
<gene>
    <name evidence="6" type="ORF">Gasu_59200</name>
</gene>
<dbReference type="CDD" id="cd09020">
    <property type="entry name" value="D-hex-6-P-epi_like"/>
    <property type="match status" value="1"/>
</dbReference>